<evidence type="ECO:0000313" key="2">
    <source>
        <dbReference type="EMBL" id="PLW12200.1"/>
    </source>
</evidence>
<reference evidence="2 3" key="1">
    <citation type="submission" date="2017-11" db="EMBL/GenBank/DDBJ databases">
        <title>De novo assembly and phasing of dikaryotic genomes from two isolates of Puccinia coronata f. sp. avenae, the causal agent of oat crown rust.</title>
        <authorList>
            <person name="Miller M.E."/>
            <person name="Zhang Y."/>
            <person name="Omidvar V."/>
            <person name="Sperschneider J."/>
            <person name="Schwessinger B."/>
            <person name="Raley C."/>
            <person name="Palmer J.M."/>
            <person name="Garnica D."/>
            <person name="Upadhyaya N."/>
            <person name="Rathjen J."/>
            <person name="Taylor J.M."/>
            <person name="Park R.F."/>
            <person name="Dodds P.N."/>
            <person name="Hirsch C.D."/>
            <person name="Kianian S.F."/>
            <person name="Figueroa M."/>
        </authorList>
    </citation>
    <scope>NUCLEOTIDE SEQUENCE [LARGE SCALE GENOMIC DNA]</scope>
    <source>
        <strain evidence="2">12NC29</strain>
    </source>
</reference>
<dbReference type="AlphaFoldDB" id="A0A2N5SG18"/>
<sequence>MLEIGASGVELQAAAQPDAAAELSRKAFRLSFRIRCKFIQSHNSGPKNHGWTTNAKVYRHPCDSPGSPKQQVQVYRHPWDSSCSPKDHGSGGRNDKIGRPNLRVAGLGGVVAPSYPPKGQFTTAMAVVFLPLTVETFLSSSSLKVPLLAKSADSAELAGTKVPLIAKSADSAELPGGESSFKRQYLTPQQTKELQGWLAMIYSEDVIEYWLSGVPIDHPPAFIPTLLGKNPTISTLSEQYNADRVQEVTHLTKELKTQLDKFLNEITTRLKDDRTSAIVAQYLRELGSMTPIRGSKNPLKIAIWEYIQKDFMNIAEIVDQRNRPMFYALEKLCQPSFPKA</sequence>
<dbReference type="EMBL" id="PGCJ01000990">
    <property type="protein sequence ID" value="PLW12200.1"/>
    <property type="molecule type" value="Genomic_DNA"/>
</dbReference>
<comment type="caution">
    <text evidence="2">The sequence shown here is derived from an EMBL/GenBank/DDBJ whole genome shotgun (WGS) entry which is preliminary data.</text>
</comment>
<feature type="region of interest" description="Disordered" evidence="1">
    <location>
        <begin position="78"/>
        <end position="99"/>
    </location>
</feature>
<dbReference type="Proteomes" id="UP000235388">
    <property type="component" value="Unassembled WGS sequence"/>
</dbReference>
<keyword evidence="3" id="KW-1185">Reference proteome</keyword>
<evidence type="ECO:0000313" key="3">
    <source>
        <dbReference type="Proteomes" id="UP000235388"/>
    </source>
</evidence>
<proteinExistence type="predicted"/>
<protein>
    <submittedName>
        <fullName evidence="2">Uncharacterized protein</fullName>
    </submittedName>
</protein>
<name>A0A2N5SG18_9BASI</name>
<accession>A0A2N5SG18</accession>
<evidence type="ECO:0000256" key="1">
    <source>
        <dbReference type="SAM" id="MobiDB-lite"/>
    </source>
</evidence>
<gene>
    <name evidence="2" type="ORF">PCANC_17007</name>
</gene>
<organism evidence="2 3">
    <name type="scientific">Puccinia coronata f. sp. avenae</name>
    <dbReference type="NCBI Taxonomy" id="200324"/>
    <lineage>
        <taxon>Eukaryota</taxon>
        <taxon>Fungi</taxon>
        <taxon>Dikarya</taxon>
        <taxon>Basidiomycota</taxon>
        <taxon>Pucciniomycotina</taxon>
        <taxon>Pucciniomycetes</taxon>
        <taxon>Pucciniales</taxon>
        <taxon>Pucciniaceae</taxon>
        <taxon>Puccinia</taxon>
    </lineage>
</organism>
<feature type="compositionally biased region" description="Basic and acidic residues" evidence="1">
    <location>
        <begin position="85"/>
        <end position="98"/>
    </location>
</feature>